<evidence type="ECO:0000256" key="1">
    <source>
        <dbReference type="ARBA" id="ARBA00023239"/>
    </source>
</evidence>
<dbReference type="GO" id="GO:0016831">
    <property type="term" value="F:carboxy-lyase activity"/>
    <property type="evidence" value="ECO:0007669"/>
    <property type="project" value="InterPro"/>
</dbReference>
<dbReference type="PANTHER" id="PTHR21240">
    <property type="entry name" value="2-AMINO-3-CARBOXYLMUCONATE-6-SEMIALDEHYDE DECARBOXYLASE"/>
    <property type="match status" value="1"/>
</dbReference>
<keyword evidence="5" id="KW-1185">Reference proteome</keyword>
<comment type="caution">
    <text evidence="4">The sequence shown here is derived from an EMBL/GenBank/DDBJ whole genome shotgun (WGS) entry which is preliminary data.</text>
</comment>
<organism evidence="4 5">
    <name type="scientific">Nesterenkonia sandarakina</name>
    <dbReference type="NCBI Taxonomy" id="272918"/>
    <lineage>
        <taxon>Bacteria</taxon>
        <taxon>Bacillati</taxon>
        <taxon>Actinomycetota</taxon>
        <taxon>Actinomycetes</taxon>
        <taxon>Micrococcales</taxon>
        <taxon>Micrococcaceae</taxon>
        <taxon>Nesterenkonia</taxon>
    </lineage>
</organism>
<evidence type="ECO:0000259" key="3">
    <source>
        <dbReference type="Pfam" id="PF04909"/>
    </source>
</evidence>
<dbReference type="Gene3D" id="3.20.20.140">
    <property type="entry name" value="Metal-dependent hydrolases"/>
    <property type="match status" value="1"/>
</dbReference>
<dbReference type="Proteomes" id="UP000560069">
    <property type="component" value="Unassembled WGS sequence"/>
</dbReference>
<dbReference type="Pfam" id="PF04909">
    <property type="entry name" value="Amidohydro_2"/>
    <property type="match status" value="1"/>
</dbReference>
<dbReference type="InterPro" id="IPR032465">
    <property type="entry name" value="ACMSD"/>
</dbReference>
<reference evidence="4 5" key="1">
    <citation type="submission" date="2020-07" db="EMBL/GenBank/DDBJ databases">
        <title>Sequencing the genomes of 1000 actinobacteria strains.</title>
        <authorList>
            <person name="Klenk H.-P."/>
        </authorList>
    </citation>
    <scope>NUCLEOTIDE SEQUENCE [LARGE SCALE GENOMIC DNA]</scope>
    <source>
        <strain evidence="4 5">DSM 15664</strain>
    </source>
</reference>
<dbReference type="AlphaFoldDB" id="A0A7Z0E5Y5"/>
<keyword evidence="1" id="KW-0456">Lyase</keyword>
<protein>
    <recommendedName>
        <fullName evidence="3">Amidohydrolase-related domain-containing protein</fullName>
    </recommendedName>
</protein>
<dbReference type="RefSeq" id="WP_179440737.1">
    <property type="nucleotide sequence ID" value="NZ_BAAALK010000001.1"/>
</dbReference>
<dbReference type="SUPFAM" id="SSF51556">
    <property type="entry name" value="Metallo-dependent hydrolases"/>
    <property type="match status" value="1"/>
</dbReference>
<evidence type="ECO:0000313" key="4">
    <source>
        <dbReference type="EMBL" id="NYJ15686.1"/>
    </source>
</evidence>
<name>A0A7Z0E5Y5_9MICC</name>
<dbReference type="CDD" id="cd01292">
    <property type="entry name" value="metallo-dependent_hydrolases"/>
    <property type="match status" value="1"/>
</dbReference>
<dbReference type="GO" id="GO:0016787">
    <property type="term" value="F:hydrolase activity"/>
    <property type="evidence" value="ECO:0007669"/>
    <property type="project" value="InterPro"/>
</dbReference>
<evidence type="ECO:0000313" key="5">
    <source>
        <dbReference type="Proteomes" id="UP000560069"/>
    </source>
</evidence>
<proteinExistence type="predicted"/>
<feature type="region of interest" description="Disordered" evidence="2">
    <location>
        <begin position="298"/>
        <end position="317"/>
    </location>
</feature>
<accession>A0A7Z0E5Y5</accession>
<dbReference type="PANTHER" id="PTHR21240:SF19">
    <property type="entry name" value="CATALYTIC_ HYDROLASE"/>
    <property type="match status" value="1"/>
</dbReference>
<sequence>MRYQSAIDVHAIEAVDTHVHLEMDSAGHRALPELFFEASAKYFKTAERTPSIDRIAELYRSHRMAAVVFTVDARTQMQHAPNSIDDLVAGCLRNNDVLLPFGSVDPRTGPAALIEARRQAEELGVRGFKFHPTVQGFDPSDAQFYPLWETLQEIGLPAIFHTGQNGMGAGTPGGAGLKLKYSNPLLLDDVAADFPGLPIIMAHPSVPWQDEAISIATHKSNVYIDLSGWSPKYFPEVLTRSANNILASKLLFGTDYPLITPEKWLGAFAELPIKEESRPKILKHNAVKLLGLDAGTSTEPGSRAGSVDAASSGVHDA</sequence>
<dbReference type="EMBL" id="JACCFQ010000001">
    <property type="protein sequence ID" value="NYJ15686.1"/>
    <property type="molecule type" value="Genomic_DNA"/>
</dbReference>
<evidence type="ECO:0000256" key="2">
    <source>
        <dbReference type="SAM" id="MobiDB-lite"/>
    </source>
</evidence>
<dbReference type="InterPro" id="IPR006680">
    <property type="entry name" value="Amidohydro-rel"/>
</dbReference>
<gene>
    <name evidence="4" type="ORF">HNR11_000220</name>
</gene>
<dbReference type="InterPro" id="IPR032466">
    <property type="entry name" value="Metal_Hydrolase"/>
</dbReference>
<feature type="domain" description="Amidohydrolase-related" evidence="3">
    <location>
        <begin position="15"/>
        <end position="292"/>
    </location>
</feature>